<reference evidence="1 2" key="1">
    <citation type="journal article" date="2022" name="Genome Biol. Evol.">
        <title>The Spruce Budworm Genome: Reconstructing the Evolutionary History of Antifreeze Proteins.</title>
        <authorList>
            <person name="Beliveau C."/>
            <person name="Gagne P."/>
            <person name="Picq S."/>
            <person name="Vernygora O."/>
            <person name="Keeling C.I."/>
            <person name="Pinkney K."/>
            <person name="Doucet D."/>
            <person name="Wen F."/>
            <person name="Johnston J.S."/>
            <person name="Maaroufi H."/>
            <person name="Boyle B."/>
            <person name="Laroche J."/>
            <person name="Dewar K."/>
            <person name="Juretic N."/>
            <person name="Blackburn G."/>
            <person name="Nisole A."/>
            <person name="Brunet B."/>
            <person name="Brandao M."/>
            <person name="Lumley L."/>
            <person name="Duan J."/>
            <person name="Quan G."/>
            <person name="Lucarotti C.J."/>
            <person name="Roe A.D."/>
            <person name="Sperling F.A.H."/>
            <person name="Levesque R.C."/>
            <person name="Cusson M."/>
        </authorList>
    </citation>
    <scope>NUCLEOTIDE SEQUENCE [LARGE SCALE GENOMIC DNA]</scope>
    <source>
        <strain evidence="1">Glfc:IPQL:Cfum</strain>
    </source>
</reference>
<dbReference type="Proteomes" id="UP001064048">
    <property type="component" value="Chromosome 11"/>
</dbReference>
<name>A0ACC0JLS7_CHOFU</name>
<organism evidence="1 2">
    <name type="scientific">Choristoneura fumiferana</name>
    <name type="common">Spruce budworm moth</name>
    <name type="synonym">Archips fumiferana</name>
    <dbReference type="NCBI Taxonomy" id="7141"/>
    <lineage>
        <taxon>Eukaryota</taxon>
        <taxon>Metazoa</taxon>
        <taxon>Ecdysozoa</taxon>
        <taxon>Arthropoda</taxon>
        <taxon>Hexapoda</taxon>
        <taxon>Insecta</taxon>
        <taxon>Pterygota</taxon>
        <taxon>Neoptera</taxon>
        <taxon>Endopterygota</taxon>
        <taxon>Lepidoptera</taxon>
        <taxon>Glossata</taxon>
        <taxon>Ditrysia</taxon>
        <taxon>Tortricoidea</taxon>
        <taxon>Tortricidae</taxon>
        <taxon>Tortricinae</taxon>
        <taxon>Choristoneura</taxon>
    </lineage>
</organism>
<accession>A0ACC0JLS7</accession>
<protein>
    <submittedName>
        <fullName evidence="1">Uncharacterized protein</fullName>
    </submittedName>
</protein>
<evidence type="ECO:0000313" key="2">
    <source>
        <dbReference type="Proteomes" id="UP001064048"/>
    </source>
</evidence>
<gene>
    <name evidence="1" type="ORF">MSG28_006915</name>
</gene>
<comment type="caution">
    <text evidence="1">The sequence shown here is derived from an EMBL/GenBank/DDBJ whole genome shotgun (WGS) entry which is preliminary data.</text>
</comment>
<sequence length="149" mass="17429">MDKKVPPEQKVQANPPEPPKINWDEYKKLVPVEGVVDKLKAEYEKYKIPMPEDTLTKAIDEQWKSLEPQIKAFCAEQQKEIDSATKELSRIKALPAFDQMTMEIFYDMYPGVAIDPVNRPTFWPHNEEEQPGYRTADQKDMDHFTPYEP</sequence>
<evidence type="ECO:0000313" key="1">
    <source>
        <dbReference type="EMBL" id="KAI8425039.1"/>
    </source>
</evidence>
<keyword evidence="2" id="KW-1185">Reference proteome</keyword>
<dbReference type="EMBL" id="CM046111">
    <property type="protein sequence ID" value="KAI8425039.1"/>
    <property type="molecule type" value="Genomic_DNA"/>
</dbReference>
<proteinExistence type="predicted"/>